<name>A0A6A7A8H7_9PLEO</name>
<feature type="region of interest" description="Disordered" evidence="1">
    <location>
        <begin position="176"/>
        <end position="209"/>
    </location>
</feature>
<feature type="compositionally biased region" description="Acidic residues" evidence="1">
    <location>
        <begin position="186"/>
        <end position="209"/>
    </location>
</feature>
<evidence type="ECO:0000313" key="3">
    <source>
        <dbReference type="Proteomes" id="UP000799424"/>
    </source>
</evidence>
<protein>
    <submittedName>
        <fullName evidence="2">Uncharacterized protein</fullName>
    </submittedName>
</protein>
<sequence>MPPEKQLTAKQLNAMDYGFNHLNLPEYPYGNPISEPIYPEAPPKAFNTVEDATQYMELLQKKLRLAHEFIQKEIESGLDPHRNMDRDPTAVLLSTSPLYISYFTQELIRKLIKLRAQADALLDKSEAEQQVWAQEFLWSWTQLKIVVTILMSGRDEEQESERAEIVMESVLGNNMVPGVEVPIEGDGGEAVENEGGDDGTDEDADGESE</sequence>
<proteinExistence type="predicted"/>
<dbReference type="AlphaFoldDB" id="A0A6A7A8H7"/>
<reference evidence="2" key="1">
    <citation type="journal article" date="2020" name="Stud. Mycol.">
        <title>101 Dothideomycetes genomes: a test case for predicting lifestyles and emergence of pathogens.</title>
        <authorList>
            <person name="Haridas S."/>
            <person name="Albert R."/>
            <person name="Binder M."/>
            <person name="Bloem J."/>
            <person name="Labutti K."/>
            <person name="Salamov A."/>
            <person name="Andreopoulos B."/>
            <person name="Baker S."/>
            <person name="Barry K."/>
            <person name="Bills G."/>
            <person name="Bluhm B."/>
            <person name="Cannon C."/>
            <person name="Castanera R."/>
            <person name="Culley D."/>
            <person name="Daum C."/>
            <person name="Ezra D."/>
            <person name="Gonzalez J."/>
            <person name="Henrissat B."/>
            <person name="Kuo A."/>
            <person name="Liang C."/>
            <person name="Lipzen A."/>
            <person name="Lutzoni F."/>
            <person name="Magnuson J."/>
            <person name="Mondo S."/>
            <person name="Nolan M."/>
            <person name="Ohm R."/>
            <person name="Pangilinan J."/>
            <person name="Park H.-J."/>
            <person name="Ramirez L."/>
            <person name="Alfaro M."/>
            <person name="Sun H."/>
            <person name="Tritt A."/>
            <person name="Yoshinaga Y."/>
            <person name="Zwiers L.-H."/>
            <person name="Turgeon B."/>
            <person name="Goodwin S."/>
            <person name="Spatafora J."/>
            <person name="Crous P."/>
            <person name="Grigoriev I."/>
        </authorList>
    </citation>
    <scope>NUCLEOTIDE SEQUENCE</scope>
    <source>
        <strain evidence="2">CBS 113818</strain>
    </source>
</reference>
<dbReference type="Proteomes" id="UP000799424">
    <property type="component" value="Unassembled WGS sequence"/>
</dbReference>
<evidence type="ECO:0000313" key="2">
    <source>
        <dbReference type="EMBL" id="KAF2829007.1"/>
    </source>
</evidence>
<accession>A0A6A7A8H7</accession>
<keyword evidence="3" id="KW-1185">Reference proteome</keyword>
<gene>
    <name evidence="2" type="ORF">CC86DRAFT_403658</name>
</gene>
<evidence type="ECO:0000256" key="1">
    <source>
        <dbReference type="SAM" id="MobiDB-lite"/>
    </source>
</evidence>
<dbReference type="EMBL" id="MU006221">
    <property type="protein sequence ID" value="KAF2829007.1"/>
    <property type="molecule type" value="Genomic_DNA"/>
</dbReference>
<organism evidence="2 3">
    <name type="scientific">Ophiobolus disseminans</name>
    <dbReference type="NCBI Taxonomy" id="1469910"/>
    <lineage>
        <taxon>Eukaryota</taxon>
        <taxon>Fungi</taxon>
        <taxon>Dikarya</taxon>
        <taxon>Ascomycota</taxon>
        <taxon>Pezizomycotina</taxon>
        <taxon>Dothideomycetes</taxon>
        <taxon>Pleosporomycetidae</taxon>
        <taxon>Pleosporales</taxon>
        <taxon>Pleosporineae</taxon>
        <taxon>Phaeosphaeriaceae</taxon>
        <taxon>Ophiobolus</taxon>
    </lineage>
</organism>